<name>A0A0F9VQX9_9ZZZZ</name>
<comment type="caution">
    <text evidence="1">The sequence shown here is derived from an EMBL/GenBank/DDBJ whole genome shotgun (WGS) entry which is preliminary data.</text>
</comment>
<evidence type="ECO:0000313" key="1">
    <source>
        <dbReference type="EMBL" id="KKO06465.1"/>
    </source>
</evidence>
<dbReference type="EMBL" id="LAZR01000015">
    <property type="protein sequence ID" value="KKO06465.1"/>
    <property type="molecule type" value="Genomic_DNA"/>
</dbReference>
<gene>
    <name evidence="1" type="ORF">LCGC14_0062730</name>
</gene>
<reference evidence="1" key="1">
    <citation type="journal article" date="2015" name="Nature">
        <title>Complex archaea that bridge the gap between prokaryotes and eukaryotes.</title>
        <authorList>
            <person name="Spang A."/>
            <person name="Saw J.H."/>
            <person name="Jorgensen S.L."/>
            <person name="Zaremba-Niedzwiedzka K."/>
            <person name="Martijn J."/>
            <person name="Lind A.E."/>
            <person name="van Eijk R."/>
            <person name="Schleper C."/>
            <person name="Guy L."/>
            <person name="Ettema T.J."/>
        </authorList>
    </citation>
    <scope>NUCLEOTIDE SEQUENCE</scope>
</reference>
<protein>
    <submittedName>
        <fullName evidence="1">Uncharacterized protein</fullName>
    </submittedName>
</protein>
<proteinExistence type="predicted"/>
<accession>A0A0F9VQX9</accession>
<dbReference type="AlphaFoldDB" id="A0A0F9VQX9"/>
<sequence length="216" mass="24489">METLFKGPYFDYVMSQEPLCGANYFTHGSFSMLFQRDGKLYRLTTDGQGHNFLSEQSTNGNPMVVRVIQNFGPVAPSDDDYLSFNDEYYWLAEVEWLQPVDAASVEAQSLEQLLSDLTDDDHVEPHQRETFLERCKAAASVHTKYRDLLNTLIEAANYLPKDDGTASHHRANAAKRVFLPACAQHLCPLADTNPAAPRPRENRFAQRLKKLEMVST</sequence>
<organism evidence="1">
    <name type="scientific">marine sediment metagenome</name>
    <dbReference type="NCBI Taxonomy" id="412755"/>
    <lineage>
        <taxon>unclassified sequences</taxon>
        <taxon>metagenomes</taxon>
        <taxon>ecological metagenomes</taxon>
    </lineage>
</organism>